<dbReference type="AlphaFoldDB" id="A0AAN8E6R3"/>
<protein>
    <submittedName>
        <fullName evidence="2">Uncharacterized protein</fullName>
    </submittedName>
</protein>
<accession>A0AAN8E6R3</accession>
<dbReference type="EMBL" id="JAURVH010001514">
    <property type="protein sequence ID" value="KAK5934127.1"/>
    <property type="molecule type" value="Genomic_DNA"/>
</dbReference>
<reference evidence="2 3" key="1">
    <citation type="journal article" date="2023" name="Mol. Biol. Evol.">
        <title>Genomics of Secondarily Temperate Adaptation in the Only Non-Antarctic Icefish.</title>
        <authorList>
            <person name="Rivera-Colon A.G."/>
            <person name="Rayamajhi N."/>
            <person name="Minhas B.F."/>
            <person name="Madrigal G."/>
            <person name="Bilyk K.T."/>
            <person name="Yoon V."/>
            <person name="Hune M."/>
            <person name="Gregory S."/>
            <person name="Cheng C.H.C."/>
            <person name="Catchen J.M."/>
        </authorList>
    </citation>
    <scope>NUCLEOTIDE SEQUENCE [LARGE SCALE GENOMIC DNA]</scope>
    <source>
        <tissue evidence="2">White muscle</tissue>
    </source>
</reference>
<comment type="caution">
    <text evidence="2">The sequence shown here is derived from an EMBL/GenBank/DDBJ whole genome shotgun (WGS) entry which is preliminary data.</text>
</comment>
<keyword evidence="3" id="KW-1185">Reference proteome</keyword>
<name>A0AAN8E6R3_CHAGU</name>
<organism evidence="2 3">
    <name type="scientific">Champsocephalus gunnari</name>
    <name type="common">Mackerel icefish</name>
    <dbReference type="NCBI Taxonomy" id="52237"/>
    <lineage>
        <taxon>Eukaryota</taxon>
        <taxon>Metazoa</taxon>
        <taxon>Chordata</taxon>
        <taxon>Craniata</taxon>
        <taxon>Vertebrata</taxon>
        <taxon>Euteleostomi</taxon>
        <taxon>Actinopterygii</taxon>
        <taxon>Neopterygii</taxon>
        <taxon>Teleostei</taxon>
        <taxon>Neoteleostei</taxon>
        <taxon>Acanthomorphata</taxon>
        <taxon>Eupercaria</taxon>
        <taxon>Perciformes</taxon>
        <taxon>Notothenioidei</taxon>
        <taxon>Channichthyidae</taxon>
        <taxon>Champsocephalus</taxon>
    </lineage>
</organism>
<feature type="compositionally biased region" description="Polar residues" evidence="1">
    <location>
        <begin position="1"/>
        <end position="18"/>
    </location>
</feature>
<gene>
    <name evidence="2" type="ORF">CgunFtcFv8_014547</name>
</gene>
<dbReference type="Proteomes" id="UP001331515">
    <property type="component" value="Unassembled WGS sequence"/>
</dbReference>
<proteinExistence type="predicted"/>
<evidence type="ECO:0000256" key="1">
    <source>
        <dbReference type="SAM" id="MobiDB-lite"/>
    </source>
</evidence>
<evidence type="ECO:0000313" key="2">
    <source>
        <dbReference type="EMBL" id="KAK5934127.1"/>
    </source>
</evidence>
<feature type="region of interest" description="Disordered" evidence="1">
    <location>
        <begin position="1"/>
        <end position="21"/>
    </location>
</feature>
<evidence type="ECO:0000313" key="3">
    <source>
        <dbReference type="Proteomes" id="UP001331515"/>
    </source>
</evidence>
<sequence>MCLWPSSNDGHSSPTSRQRGFKAPQAYRGQHYHVLSVCTGCSATLMLIGRLLLSGLELCGVDSAAQSSPRMNRDLICPLQELVMSNLPEI</sequence>